<protein>
    <recommendedName>
        <fullName evidence="1">TTF-type domain-containing protein</fullName>
    </recommendedName>
</protein>
<gene>
    <name evidence="2" type="ORF">FNK824_LOCUS40269</name>
</gene>
<dbReference type="Proteomes" id="UP000663874">
    <property type="component" value="Unassembled WGS sequence"/>
</dbReference>
<evidence type="ECO:0000259" key="1">
    <source>
        <dbReference type="SMART" id="SM00597"/>
    </source>
</evidence>
<reference evidence="2" key="1">
    <citation type="submission" date="2021-02" db="EMBL/GenBank/DDBJ databases">
        <authorList>
            <person name="Nowell W R."/>
        </authorList>
    </citation>
    <scope>NUCLEOTIDE SEQUENCE</scope>
</reference>
<evidence type="ECO:0000313" key="3">
    <source>
        <dbReference type="Proteomes" id="UP000663874"/>
    </source>
</evidence>
<feature type="non-terminal residue" evidence="2">
    <location>
        <position position="264"/>
    </location>
</feature>
<proteinExistence type="predicted"/>
<organism evidence="2 3">
    <name type="scientific">Rotaria sordida</name>
    <dbReference type="NCBI Taxonomy" id="392033"/>
    <lineage>
        <taxon>Eukaryota</taxon>
        <taxon>Metazoa</taxon>
        <taxon>Spiralia</taxon>
        <taxon>Gnathifera</taxon>
        <taxon>Rotifera</taxon>
        <taxon>Eurotatoria</taxon>
        <taxon>Bdelloidea</taxon>
        <taxon>Philodinida</taxon>
        <taxon>Philodinidae</taxon>
        <taxon>Rotaria</taxon>
    </lineage>
</organism>
<sequence>SSLSSTSLTQIITSSLSINTSLPDPSLQLVSSSMPSSLLPIDNHCSIADQLSQPVSPSISLTSSTSPSLLPIDSCRSSTDPLSQPVSPSSPLSFLAPLDISRSSADLPTQPMLPSYKINNENRSFRNQWFANRPWLEYSIDADRVYCYFCRHFGSTNNMINRNQSDAFLKGFNNWKIVLEKKKGLKLHETSVAHLTAVSNYNEFAIREKSKLTVINVADHGRIEQIRRNRERLIKIASAILLCGRQMIPLRGHLEHAESNNLEL</sequence>
<evidence type="ECO:0000313" key="2">
    <source>
        <dbReference type="EMBL" id="CAF4290953.1"/>
    </source>
</evidence>
<comment type="caution">
    <text evidence="2">The sequence shown here is derived from an EMBL/GenBank/DDBJ whole genome shotgun (WGS) entry which is preliminary data.</text>
</comment>
<dbReference type="EMBL" id="CAJOBE010030921">
    <property type="protein sequence ID" value="CAF4290953.1"/>
    <property type="molecule type" value="Genomic_DNA"/>
</dbReference>
<dbReference type="AlphaFoldDB" id="A0A820HBK5"/>
<feature type="non-terminal residue" evidence="2">
    <location>
        <position position="1"/>
    </location>
</feature>
<dbReference type="SMART" id="SM00597">
    <property type="entry name" value="ZnF_TTF"/>
    <property type="match status" value="1"/>
</dbReference>
<name>A0A820HBK5_9BILA</name>
<accession>A0A820HBK5</accession>
<dbReference type="InterPro" id="IPR006580">
    <property type="entry name" value="Znf_TTF"/>
</dbReference>
<feature type="domain" description="TTF-type" evidence="1">
    <location>
        <begin position="121"/>
        <end position="222"/>
    </location>
</feature>